<dbReference type="PANTHER" id="PTHR46577:SF1">
    <property type="entry name" value="HTH-TYPE TRANSCRIPTIONAL REGULATORY PROTEIN GABR"/>
    <property type="match status" value="1"/>
</dbReference>
<dbReference type="GO" id="GO:0003700">
    <property type="term" value="F:DNA-binding transcription factor activity"/>
    <property type="evidence" value="ECO:0007669"/>
    <property type="project" value="InterPro"/>
</dbReference>
<evidence type="ECO:0000259" key="6">
    <source>
        <dbReference type="PROSITE" id="PS50949"/>
    </source>
</evidence>
<dbReference type="InterPro" id="IPR000524">
    <property type="entry name" value="Tscrpt_reg_HTH_GntR"/>
</dbReference>
<dbReference type="Pfam" id="PF00155">
    <property type="entry name" value="Aminotran_1_2"/>
    <property type="match status" value="1"/>
</dbReference>
<dbReference type="InterPro" id="IPR036388">
    <property type="entry name" value="WH-like_DNA-bd_sf"/>
</dbReference>
<evidence type="ECO:0000313" key="7">
    <source>
        <dbReference type="EMBL" id="NID16268.1"/>
    </source>
</evidence>
<reference evidence="7 8" key="1">
    <citation type="journal article" date="2006" name="Int. J. Syst. Evol. Microbiol.">
        <title>Dyella yeojuensis sp. nov., isolated from greenhouse soil in Korea.</title>
        <authorList>
            <person name="Kim B.Y."/>
            <person name="Weon H.Y."/>
            <person name="Lee K.H."/>
            <person name="Seok S.J."/>
            <person name="Kwon S.W."/>
            <person name="Go S.J."/>
            <person name="Stackebrandt E."/>
        </authorList>
    </citation>
    <scope>NUCLEOTIDE SEQUENCE [LARGE SCALE GENOMIC DNA]</scope>
    <source>
        <strain evidence="7 8">DSM 17673</strain>
    </source>
</reference>
<sequence>MEPILPLAIDLPAERQRDLVRSLHRQLQGAILDGRLQPGFRMPPTRKLAEELGISRNSVVSAFDLLFSQGYLVARQGSGTFVADHLPVRPGDACGDAAARMAGRLNTYWQHRVAQPARAPLRAHRFDFRVGLPDTQLFPHETWRRLACAAMRSLSKERTDYADVAGRPELRQAIAAHVSFARAIACDDADVVVTSGAQQAFDLIARILVEPGTTRVAVEDPGYPPARDAFAAAGARLVTVPMDADGLRVDCIPADVGVILTTPSHQFPLGTVMSQRRRAELLDFAHAHRMAVVEDDYDGEFRFGGRPLDALRTVDERHAVFYVGTFSKSLFPALRLGYIVPPSWAVPALVGAKRLGNGHNPSLEQLTLAAFIREGHLARHVRRARRVYGERRAALEQAIARHGTAWLSPVHTDVGLHMAAHLREDLPADAVVAAAAIRGVAVRDLGAYRLEGRCSGLVLGIGMIGVEDVERGVEQLCQAIAEVAGGA</sequence>
<dbReference type="GO" id="GO:0008483">
    <property type="term" value="F:transaminase activity"/>
    <property type="evidence" value="ECO:0007669"/>
    <property type="project" value="UniProtKB-KW"/>
</dbReference>
<evidence type="ECO:0000256" key="1">
    <source>
        <dbReference type="ARBA" id="ARBA00005384"/>
    </source>
</evidence>
<comment type="similarity">
    <text evidence="1">In the C-terminal section; belongs to the class-I pyridoxal-phosphate-dependent aminotransferase family.</text>
</comment>
<dbReference type="AlphaFoldDB" id="A0A7X5QVP1"/>
<name>A0A7X5QVP1_9GAMM</name>
<keyword evidence="5" id="KW-0804">Transcription</keyword>
<dbReference type="SUPFAM" id="SSF53383">
    <property type="entry name" value="PLP-dependent transferases"/>
    <property type="match status" value="1"/>
</dbReference>
<dbReference type="Proteomes" id="UP000518878">
    <property type="component" value="Unassembled WGS sequence"/>
</dbReference>
<keyword evidence="7" id="KW-0808">Transferase</keyword>
<dbReference type="RefSeq" id="WP_166699921.1">
    <property type="nucleotide sequence ID" value="NZ_JAAQTL010000001.1"/>
</dbReference>
<dbReference type="EMBL" id="JAAQTL010000001">
    <property type="protein sequence ID" value="NID16268.1"/>
    <property type="molecule type" value="Genomic_DNA"/>
</dbReference>
<proteinExistence type="inferred from homology"/>
<dbReference type="PROSITE" id="PS50949">
    <property type="entry name" value="HTH_GNTR"/>
    <property type="match status" value="1"/>
</dbReference>
<evidence type="ECO:0000256" key="2">
    <source>
        <dbReference type="ARBA" id="ARBA00022898"/>
    </source>
</evidence>
<dbReference type="CDD" id="cd00609">
    <property type="entry name" value="AAT_like"/>
    <property type="match status" value="1"/>
</dbReference>
<evidence type="ECO:0000256" key="3">
    <source>
        <dbReference type="ARBA" id="ARBA00023015"/>
    </source>
</evidence>
<dbReference type="Gene3D" id="1.10.10.10">
    <property type="entry name" value="Winged helix-like DNA-binding domain superfamily/Winged helix DNA-binding domain"/>
    <property type="match status" value="1"/>
</dbReference>
<gene>
    <name evidence="7" type="ORF">HBF32_12430</name>
</gene>
<organism evidence="7 8">
    <name type="scientific">Luteibacter yeojuensis</name>
    <dbReference type="NCBI Taxonomy" id="345309"/>
    <lineage>
        <taxon>Bacteria</taxon>
        <taxon>Pseudomonadati</taxon>
        <taxon>Pseudomonadota</taxon>
        <taxon>Gammaproteobacteria</taxon>
        <taxon>Lysobacterales</taxon>
        <taxon>Rhodanobacteraceae</taxon>
        <taxon>Luteibacter</taxon>
    </lineage>
</organism>
<comment type="caution">
    <text evidence="7">The sequence shown here is derived from an EMBL/GenBank/DDBJ whole genome shotgun (WGS) entry which is preliminary data.</text>
</comment>
<evidence type="ECO:0000256" key="4">
    <source>
        <dbReference type="ARBA" id="ARBA00023125"/>
    </source>
</evidence>
<keyword evidence="4" id="KW-0238">DNA-binding</keyword>
<keyword evidence="2" id="KW-0663">Pyridoxal phosphate</keyword>
<evidence type="ECO:0000256" key="5">
    <source>
        <dbReference type="ARBA" id="ARBA00023163"/>
    </source>
</evidence>
<dbReference type="InterPro" id="IPR036390">
    <property type="entry name" value="WH_DNA-bd_sf"/>
</dbReference>
<keyword evidence="3" id="KW-0805">Transcription regulation</keyword>
<dbReference type="InterPro" id="IPR051446">
    <property type="entry name" value="HTH_trans_reg/aminotransferase"/>
</dbReference>
<dbReference type="SMART" id="SM00345">
    <property type="entry name" value="HTH_GNTR"/>
    <property type="match status" value="1"/>
</dbReference>
<dbReference type="GO" id="GO:0030170">
    <property type="term" value="F:pyridoxal phosphate binding"/>
    <property type="evidence" value="ECO:0007669"/>
    <property type="project" value="InterPro"/>
</dbReference>
<dbReference type="InterPro" id="IPR004839">
    <property type="entry name" value="Aminotransferase_I/II_large"/>
</dbReference>
<dbReference type="Pfam" id="PF00392">
    <property type="entry name" value="GntR"/>
    <property type="match status" value="1"/>
</dbReference>
<evidence type="ECO:0000313" key="8">
    <source>
        <dbReference type="Proteomes" id="UP000518878"/>
    </source>
</evidence>
<dbReference type="InterPro" id="IPR015421">
    <property type="entry name" value="PyrdxlP-dep_Trfase_major"/>
</dbReference>
<dbReference type="PRINTS" id="PR00035">
    <property type="entry name" value="HTHGNTR"/>
</dbReference>
<dbReference type="CDD" id="cd07377">
    <property type="entry name" value="WHTH_GntR"/>
    <property type="match status" value="1"/>
</dbReference>
<dbReference type="GO" id="GO:0003677">
    <property type="term" value="F:DNA binding"/>
    <property type="evidence" value="ECO:0007669"/>
    <property type="project" value="UniProtKB-KW"/>
</dbReference>
<feature type="domain" description="HTH gntR-type" evidence="6">
    <location>
        <begin position="17"/>
        <end position="85"/>
    </location>
</feature>
<dbReference type="SUPFAM" id="SSF46785">
    <property type="entry name" value="Winged helix' DNA-binding domain"/>
    <property type="match status" value="1"/>
</dbReference>
<dbReference type="InterPro" id="IPR015424">
    <property type="entry name" value="PyrdxlP-dep_Trfase"/>
</dbReference>
<accession>A0A7X5QVP1</accession>
<protein>
    <submittedName>
        <fullName evidence="7">PLP-dependent aminotransferase family protein</fullName>
    </submittedName>
</protein>
<keyword evidence="7" id="KW-0032">Aminotransferase</keyword>
<keyword evidence="8" id="KW-1185">Reference proteome</keyword>
<dbReference type="PANTHER" id="PTHR46577">
    <property type="entry name" value="HTH-TYPE TRANSCRIPTIONAL REGULATORY PROTEIN GABR"/>
    <property type="match status" value="1"/>
</dbReference>
<dbReference type="Gene3D" id="3.40.640.10">
    <property type="entry name" value="Type I PLP-dependent aspartate aminotransferase-like (Major domain)"/>
    <property type="match status" value="1"/>
</dbReference>